<organism evidence="1">
    <name type="scientific">marine sediment metagenome</name>
    <dbReference type="NCBI Taxonomy" id="412755"/>
    <lineage>
        <taxon>unclassified sequences</taxon>
        <taxon>metagenomes</taxon>
        <taxon>ecological metagenomes</taxon>
    </lineage>
</organism>
<dbReference type="AlphaFoldDB" id="A0A0F8Y305"/>
<evidence type="ECO:0008006" key="2">
    <source>
        <dbReference type="Google" id="ProtNLM"/>
    </source>
</evidence>
<dbReference type="EMBL" id="LAZR01069001">
    <property type="protein sequence ID" value="KKK48569.1"/>
    <property type="molecule type" value="Genomic_DNA"/>
</dbReference>
<sequence length="185" mass="21402">MSWLQKIALPIKITPEIDDFAEKCVNVLFGNNIAHVDPRLVGDAFYEDSLMFGGRYVPVKVMLKQPEQSKGLADAETPTWWEKRNQDPGWSLSACYINVYETIPPRNSKRELKKAITHELVHCVDTKLNDPSLFDTDWHQRHIQDISSPGYIGSPKHYTAPWEQDALCHQRRMTKYRCGEGMEFH</sequence>
<proteinExistence type="predicted"/>
<reference evidence="1" key="1">
    <citation type="journal article" date="2015" name="Nature">
        <title>Complex archaea that bridge the gap between prokaryotes and eukaryotes.</title>
        <authorList>
            <person name="Spang A."/>
            <person name="Saw J.H."/>
            <person name="Jorgensen S.L."/>
            <person name="Zaremba-Niedzwiedzka K."/>
            <person name="Martijn J."/>
            <person name="Lind A.E."/>
            <person name="van Eijk R."/>
            <person name="Schleper C."/>
            <person name="Guy L."/>
            <person name="Ettema T.J."/>
        </authorList>
    </citation>
    <scope>NUCLEOTIDE SEQUENCE</scope>
</reference>
<comment type="caution">
    <text evidence="1">The sequence shown here is derived from an EMBL/GenBank/DDBJ whole genome shotgun (WGS) entry which is preliminary data.</text>
</comment>
<name>A0A0F8Y305_9ZZZZ</name>
<evidence type="ECO:0000313" key="1">
    <source>
        <dbReference type="EMBL" id="KKK48569.1"/>
    </source>
</evidence>
<protein>
    <recommendedName>
        <fullName evidence="2">Phage metallopeptidase domain-containing protein</fullName>
    </recommendedName>
</protein>
<accession>A0A0F8Y305</accession>
<gene>
    <name evidence="1" type="ORF">LCGC14_3143800</name>
</gene>